<organism evidence="2 3">
    <name type="scientific">Canavalia gladiata</name>
    <name type="common">Sword bean</name>
    <name type="synonym">Dolichos gladiatus</name>
    <dbReference type="NCBI Taxonomy" id="3824"/>
    <lineage>
        <taxon>Eukaryota</taxon>
        <taxon>Viridiplantae</taxon>
        <taxon>Streptophyta</taxon>
        <taxon>Embryophyta</taxon>
        <taxon>Tracheophyta</taxon>
        <taxon>Spermatophyta</taxon>
        <taxon>Magnoliopsida</taxon>
        <taxon>eudicotyledons</taxon>
        <taxon>Gunneridae</taxon>
        <taxon>Pentapetalae</taxon>
        <taxon>rosids</taxon>
        <taxon>fabids</taxon>
        <taxon>Fabales</taxon>
        <taxon>Fabaceae</taxon>
        <taxon>Papilionoideae</taxon>
        <taxon>50 kb inversion clade</taxon>
        <taxon>NPAAA clade</taxon>
        <taxon>indigoferoid/millettioid clade</taxon>
        <taxon>Phaseoleae</taxon>
        <taxon>Canavalia</taxon>
    </lineage>
</organism>
<dbReference type="Proteomes" id="UP001367508">
    <property type="component" value="Unassembled WGS sequence"/>
</dbReference>
<dbReference type="AlphaFoldDB" id="A0AAN9LPS1"/>
<keyword evidence="1" id="KW-0472">Membrane</keyword>
<keyword evidence="3" id="KW-1185">Reference proteome</keyword>
<evidence type="ECO:0000313" key="2">
    <source>
        <dbReference type="EMBL" id="KAK7340030.1"/>
    </source>
</evidence>
<evidence type="ECO:0000256" key="1">
    <source>
        <dbReference type="SAM" id="Phobius"/>
    </source>
</evidence>
<dbReference type="EMBL" id="JAYMYQ010000004">
    <property type="protein sequence ID" value="KAK7340030.1"/>
    <property type="molecule type" value="Genomic_DNA"/>
</dbReference>
<feature type="transmembrane region" description="Helical" evidence="1">
    <location>
        <begin position="29"/>
        <end position="54"/>
    </location>
</feature>
<reference evidence="2 3" key="1">
    <citation type="submission" date="2024-01" db="EMBL/GenBank/DDBJ databases">
        <title>The genomes of 5 underutilized Papilionoideae crops provide insights into root nodulation and disease resistanc.</title>
        <authorList>
            <person name="Jiang F."/>
        </authorList>
    </citation>
    <scope>NUCLEOTIDE SEQUENCE [LARGE SCALE GENOMIC DNA]</scope>
    <source>
        <strain evidence="2">LVBAO_FW01</strain>
        <tissue evidence="2">Leaves</tissue>
    </source>
</reference>
<gene>
    <name evidence="2" type="ORF">VNO77_20722</name>
</gene>
<proteinExistence type="predicted"/>
<sequence>MTCWHTIKKSRLLIFCMNFQLLQEKPKSFFPSFLTILEFQHFILVISIVASFIIDSFLFDSNLFAHHCQTKGPLVFLNLYGLEIILRFLVSPCRGSTQV</sequence>
<accession>A0AAN9LPS1</accession>
<feature type="transmembrane region" description="Helical" evidence="1">
    <location>
        <begin position="74"/>
        <end position="90"/>
    </location>
</feature>
<keyword evidence="1" id="KW-0812">Transmembrane</keyword>
<comment type="caution">
    <text evidence="2">The sequence shown here is derived from an EMBL/GenBank/DDBJ whole genome shotgun (WGS) entry which is preliminary data.</text>
</comment>
<protein>
    <submittedName>
        <fullName evidence="2">Uncharacterized protein</fullName>
    </submittedName>
</protein>
<keyword evidence="1" id="KW-1133">Transmembrane helix</keyword>
<name>A0AAN9LPS1_CANGL</name>
<evidence type="ECO:0000313" key="3">
    <source>
        <dbReference type="Proteomes" id="UP001367508"/>
    </source>
</evidence>